<sequence length="284" mass="29563">MNPLVIVIPVVVVLAGVVLFAASRRRDSGGATGALSRETLKRDKSATALEPDAELVGVSGRQVEASAALDRRPAAPAVTNTEVAPFVPPDADALGISRRKFFNRSIIVLMGLSLSGFGAAILAFLWPMPKGGFGSKIRVGSVADISAKITASKGFLYSAEGRMWMTNYPVSAVEKAKKVYPAAVLPSMEAGIVALYQKCPHLGCRVPSCATSQWFECPCHGSQYNLAGEKKGGPAPRGMDRFATSVAGGVLTVDTGQIFQGPAIGTNTTGQEAEGPHCVGGGHH</sequence>
<keyword evidence="1" id="KW-0001">2Fe-2S</keyword>
<reference evidence="10" key="1">
    <citation type="submission" date="2020-05" db="EMBL/GenBank/DDBJ databases">
        <authorList>
            <person name="Chiriac C."/>
            <person name="Salcher M."/>
            <person name="Ghai R."/>
            <person name="Kavagutti S V."/>
        </authorList>
    </citation>
    <scope>NUCLEOTIDE SEQUENCE</scope>
</reference>
<evidence type="ECO:0000256" key="5">
    <source>
        <dbReference type="ARBA" id="ARBA00023157"/>
    </source>
</evidence>
<protein>
    <submittedName>
        <fullName evidence="10">Unannotated protein</fullName>
    </submittedName>
</protein>
<keyword evidence="2" id="KW-0479">Metal-binding</keyword>
<evidence type="ECO:0000313" key="10">
    <source>
        <dbReference type="EMBL" id="CAB4792673.1"/>
    </source>
</evidence>
<dbReference type="GO" id="GO:0016020">
    <property type="term" value="C:membrane"/>
    <property type="evidence" value="ECO:0007669"/>
    <property type="project" value="InterPro"/>
</dbReference>
<dbReference type="PRINTS" id="PR00162">
    <property type="entry name" value="RIESKE"/>
</dbReference>
<evidence type="ECO:0000256" key="7">
    <source>
        <dbReference type="SAM" id="MobiDB-lite"/>
    </source>
</evidence>
<dbReference type="GO" id="GO:0051537">
    <property type="term" value="F:2 iron, 2 sulfur cluster binding"/>
    <property type="evidence" value="ECO:0007669"/>
    <property type="project" value="UniProtKB-KW"/>
</dbReference>
<feature type="region of interest" description="Disordered" evidence="7">
    <location>
        <begin position="261"/>
        <end position="284"/>
    </location>
</feature>
<evidence type="ECO:0000256" key="1">
    <source>
        <dbReference type="ARBA" id="ARBA00022714"/>
    </source>
</evidence>
<evidence type="ECO:0000259" key="9">
    <source>
        <dbReference type="PROSITE" id="PS51296"/>
    </source>
</evidence>
<keyword evidence="3" id="KW-0408">Iron</keyword>
<dbReference type="InterPro" id="IPR036922">
    <property type="entry name" value="Rieske_2Fe-2S_sf"/>
</dbReference>
<name>A0A6J6XA60_9ZZZZ</name>
<dbReference type="PROSITE" id="PS51296">
    <property type="entry name" value="RIESKE"/>
    <property type="match status" value="1"/>
</dbReference>
<dbReference type="Pfam" id="PF00355">
    <property type="entry name" value="Rieske"/>
    <property type="match status" value="1"/>
</dbReference>
<dbReference type="InterPro" id="IPR005805">
    <property type="entry name" value="Rieske_Fe-S_prot_C"/>
</dbReference>
<gene>
    <name evidence="10" type="ORF">UFOPK3010_00090</name>
</gene>
<evidence type="ECO:0000256" key="8">
    <source>
        <dbReference type="SAM" id="Phobius"/>
    </source>
</evidence>
<evidence type="ECO:0000256" key="2">
    <source>
        <dbReference type="ARBA" id="ARBA00022723"/>
    </source>
</evidence>
<dbReference type="SUPFAM" id="SSF50022">
    <property type="entry name" value="ISP domain"/>
    <property type="match status" value="1"/>
</dbReference>
<feature type="transmembrane region" description="Helical" evidence="8">
    <location>
        <begin position="106"/>
        <end position="126"/>
    </location>
</feature>
<dbReference type="PANTHER" id="PTHR10134">
    <property type="entry name" value="CYTOCHROME B-C1 COMPLEX SUBUNIT RIESKE, MITOCHONDRIAL"/>
    <property type="match status" value="1"/>
</dbReference>
<dbReference type="GO" id="GO:0046872">
    <property type="term" value="F:metal ion binding"/>
    <property type="evidence" value="ECO:0007669"/>
    <property type="project" value="UniProtKB-KW"/>
</dbReference>
<feature type="transmembrane region" description="Helical" evidence="8">
    <location>
        <begin position="6"/>
        <end position="22"/>
    </location>
</feature>
<organism evidence="10">
    <name type="scientific">freshwater metagenome</name>
    <dbReference type="NCBI Taxonomy" id="449393"/>
    <lineage>
        <taxon>unclassified sequences</taxon>
        <taxon>metagenomes</taxon>
        <taxon>ecological metagenomes</taxon>
    </lineage>
</organism>
<comment type="cofactor">
    <cofactor evidence="6">
        <name>[2Fe-2S] cluster</name>
        <dbReference type="ChEBI" id="CHEBI:190135"/>
    </cofactor>
</comment>
<keyword evidence="5" id="KW-1015">Disulfide bond</keyword>
<keyword evidence="8" id="KW-1133">Transmembrane helix</keyword>
<dbReference type="InterPro" id="IPR017941">
    <property type="entry name" value="Rieske_2Fe-2S"/>
</dbReference>
<feature type="domain" description="Rieske" evidence="9">
    <location>
        <begin position="167"/>
        <end position="253"/>
    </location>
</feature>
<evidence type="ECO:0000256" key="4">
    <source>
        <dbReference type="ARBA" id="ARBA00023014"/>
    </source>
</evidence>
<evidence type="ECO:0000256" key="6">
    <source>
        <dbReference type="ARBA" id="ARBA00034078"/>
    </source>
</evidence>
<keyword evidence="8" id="KW-0472">Membrane</keyword>
<keyword evidence="4" id="KW-0411">Iron-sulfur</keyword>
<accession>A0A6J6XA60</accession>
<dbReference type="AlphaFoldDB" id="A0A6J6XA60"/>
<dbReference type="EMBL" id="CAFAAM010000006">
    <property type="protein sequence ID" value="CAB4792673.1"/>
    <property type="molecule type" value="Genomic_DNA"/>
</dbReference>
<dbReference type="Gene3D" id="2.102.10.10">
    <property type="entry name" value="Rieske [2Fe-2S] iron-sulphur domain"/>
    <property type="match status" value="1"/>
</dbReference>
<proteinExistence type="predicted"/>
<evidence type="ECO:0000256" key="3">
    <source>
        <dbReference type="ARBA" id="ARBA00023004"/>
    </source>
</evidence>
<dbReference type="InterPro" id="IPR014349">
    <property type="entry name" value="Rieske_Fe-S_prot"/>
</dbReference>
<keyword evidence="8" id="KW-0812">Transmembrane</keyword>